<dbReference type="EMBL" id="VXIS01000160">
    <property type="protein sequence ID" value="KAA8900011.1"/>
    <property type="molecule type" value="Genomic_DNA"/>
</dbReference>
<dbReference type="Proteomes" id="UP000326924">
    <property type="component" value="Unassembled WGS sequence"/>
</dbReference>
<protein>
    <recommendedName>
        <fullName evidence="3">Roadblock/LAMTOR2 domain-containing protein</fullName>
    </recommendedName>
</protein>
<evidence type="ECO:0000313" key="1">
    <source>
        <dbReference type="EMBL" id="KAA8900011.1"/>
    </source>
</evidence>
<accession>A0A5J5ERV0</accession>
<dbReference type="Gene3D" id="3.30.450.30">
    <property type="entry name" value="Dynein light chain 2a, cytoplasmic"/>
    <property type="match status" value="1"/>
</dbReference>
<organism evidence="1 2">
    <name type="scientific">Sphaerosporella brunnea</name>
    <dbReference type="NCBI Taxonomy" id="1250544"/>
    <lineage>
        <taxon>Eukaryota</taxon>
        <taxon>Fungi</taxon>
        <taxon>Dikarya</taxon>
        <taxon>Ascomycota</taxon>
        <taxon>Pezizomycotina</taxon>
        <taxon>Pezizomycetes</taxon>
        <taxon>Pezizales</taxon>
        <taxon>Pyronemataceae</taxon>
        <taxon>Sphaerosporella</taxon>
    </lineage>
</organism>
<sequence length="134" mass="14663">MMSQSDTDLTALITRLSLKPSVQSVLVLSRADGAIIRATGLITRPTSPDHPLAAEYAAAVYKYVKASEELVGELEGIDGGVLGGMVKKEDVAASEEEIEKPRDDVKLVRLRTKRRELVVVPGEFSWRRSERRGG</sequence>
<evidence type="ECO:0008006" key="3">
    <source>
        <dbReference type="Google" id="ProtNLM"/>
    </source>
</evidence>
<gene>
    <name evidence="1" type="ORF">FN846DRAFT_959605</name>
</gene>
<evidence type="ECO:0000313" key="2">
    <source>
        <dbReference type="Proteomes" id="UP000326924"/>
    </source>
</evidence>
<comment type="caution">
    <text evidence="1">The sequence shown here is derived from an EMBL/GenBank/DDBJ whole genome shotgun (WGS) entry which is preliminary data.</text>
</comment>
<reference evidence="1 2" key="1">
    <citation type="submission" date="2019-09" db="EMBL/GenBank/DDBJ databases">
        <title>Draft genome of the ectomycorrhizal ascomycete Sphaerosporella brunnea.</title>
        <authorList>
            <consortium name="DOE Joint Genome Institute"/>
            <person name="Benucci G.M."/>
            <person name="Marozzi G."/>
            <person name="Antonielli L."/>
            <person name="Sanchez S."/>
            <person name="Marco P."/>
            <person name="Wang X."/>
            <person name="Falini L.B."/>
            <person name="Barry K."/>
            <person name="Haridas S."/>
            <person name="Lipzen A."/>
            <person name="Labutti K."/>
            <person name="Grigoriev I.V."/>
            <person name="Murat C."/>
            <person name="Martin F."/>
            <person name="Albertini E."/>
            <person name="Donnini D."/>
            <person name="Bonito G."/>
        </authorList>
    </citation>
    <scope>NUCLEOTIDE SEQUENCE [LARGE SCALE GENOMIC DNA]</scope>
    <source>
        <strain evidence="1 2">Sb_GMNB300</strain>
    </source>
</reference>
<dbReference type="AlphaFoldDB" id="A0A5J5ERV0"/>
<dbReference type="OrthoDB" id="9985637at2759"/>
<keyword evidence="2" id="KW-1185">Reference proteome</keyword>
<name>A0A5J5ERV0_9PEZI</name>
<dbReference type="InParanoid" id="A0A5J5ERV0"/>
<dbReference type="SUPFAM" id="SSF103196">
    <property type="entry name" value="Roadblock/LC7 domain"/>
    <property type="match status" value="1"/>
</dbReference>
<proteinExistence type="predicted"/>